<evidence type="ECO:0000256" key="2">
    <source>
        <dbReference type="ARBA" id="ARBA00005478"/>
    </source>
</evidence>
<evidence type="ECO:0000256" key="7">
    <source>
        <dbReference type="RuleBase" id="RU365084"/>
    </source>
</evidence>
<dbReference type="GO" id="GO:0006506">
    <property type="term" value="P:GPI anchor biosynthetic process"/>
    <property type="evidence" value="ECO:0007669"/>
    <property type="project" value="TreeGrafter"/>
</dbReference>
<name>A0AAD7VPV6_9ASCO</name>
<evidence type="ECO:0000256" key="5">
    <source>
        <dbReference type="ARBA" id="ARBA00022989"/>
    </source>
</evidence>
<evidence type="ECO:0000313" key="9">
    <source>
        <dbReference type="Proteomes" id="UP001217417"/>
    </source>
</evidence>
<keyword evidence="4 7" id="KW-0256">Endoplasmic reticulum</keyword>
<comment type="subunit">
    <text evidence="7">Component of the dolichol-phosphate mannose (DPM) synthase complex.</text>
</comment>
<feature type="transmembrane region" description="Helical" evidence="7">
    <location>
        <begin position="5"/>
        <end position="25"/>
    </location>
</feature>
<feature type="transmembrane region" description="Helical" evidence="7">
    <location>
        <begin position="45"/>
        <end position="69"/>
    </location>
</feature>
<dbReference type="GO" id="GO:0005789">
    <property type="term" value="C:endoplasmic reticulum membrane"/>
    <property type="evidence" value="ECO:0007669"/>
    <property type="project" value="UniProtKB-SubCell"/>
</dbReference>
<organism evidence="8 9">
    <name type="scientific">Lipomyces tetrasporus</name>
    <dbReference type="NCBI Taxonomy" id="54092"/>
    <lineage>
        <taxon>Eukaryota</taxon>
        <taxon>Fungi</taxon>
        <taxon>Dikarya</taxon>
        <taxon>Ascomycota</taxon>
        <taxon>Saccharomycotina</taxon>
        <taxon>Lipomycetes</taxon>
        <taxon>Lipomycetales</taxon>
        <taxon>Lipomycetaceae</taxon>
        <taxon>Lipomyces</taxon>
    </lineage>
</organism>
<dbReference type="GO" id="GO:0033185">
    <property type="term" value="C:dolichol-phosphate-mannose synthase complex"/>
    <property type="evidence" value="ECO:0007669"/>
    <property type="project" value="TreeGrafter"/>
</dbReference>
<evidence type="ECO:0000313" key="8">
    <source>
        <dbReference type="EMBL" id="KAJ8098242.1"/>
    </source>
</evidence>
<dbReference type="PANTHER" id="PTHR15039">
    <property type="entry name" value="DOLICHOL PHOSPHATE-MANNOSE BIOSYNTHESIS REGULATORY PROTEIN"/>
    <property type="match status" value="1"/>
</dbReference>
<comment type="subcellular location">
    <subcellularLocation>
        <location evidence="1 7">Endoplasmic reticulum membrane</location>
        <topology evidence="1 7">Multi-pass membrane protein</topology>
    </subcellularLocation>
</comment>
<evidence type="ECO:0000256" key="6">
    <source>
        <dbReference type="ARBA" id="ARBA00023136"/>
    </source>
</evidence>
<keyword evidence="3 7" id="KW-0812">Transmembrane</keyword>
<dbReference type="AlphaFoldDB" id="A0AAD7VPV6"/>
<dbReference type="Pfam" id="PF07297">
    <property type="entry name" value="DPM2"/>
    <property type="match status" value="1"/>
</dbReference>
<dbReference type="EMBL" id="JARPMG010000009">
    <property type="protein sequence ID" value="KAJ8098242.1"/>
    <property type="molecule type" value="Genomic_DNA"/>
</dbReference>
<comment type="similarity">
    <text evidence="2 7">Belongs to the DPM2 family.</text>
</comment>
<sequence>MGHAIFFSATFIFLYYTIWTLVMPFVDTTHPVQNLFPAREWAIRIPVMILLLAAGIIGSFLGIVMVRSAKPRTVRQRR</sequence>
<accession>A0AAD7VPV6</accession>
<dbReference type="GO" id="GO:0030234">
    <property type="term" value="F:enzyme regulator activity"/>
    <property type="evidence" value="ECO:0007669"/>
    <property type="project" value="UniProtKB-UniRule"/>
</dbReference>
<keyword evidence="6 7" id="KW-0472">Membrane</keyword>
<gene>
    <name evidence="8" type="ORF">POJ06DRAFT_258940</name>
</gene>
<reference evidence="8" key="1">
    <citation type="submission" date="2023-03" db="EMBL/GenBank/DDBJ databases">
        <title>Near-Complete genome sequence of Lipomyces tetrasporous NRRL Y-64009, an oleaginous yeast capable of growing on lignocellulosic hydrolysates.</title>
        <authorList>
            <consortium name="Lawrence Berkeley National Laboratory"/>
            <person name="Jagtap S.S."/>
            <person name="Liu J.-J."/>
            <person name="Walukiewicz H.E."/>
            <person name="Pangilinan J."/>
            <person name="Lipzen A."/>
            <person name="Ahrendt S."/>
            <person name="Koriabine M."/>
            <person name="Cobaugh K."/>
            <person name="Salamov A."/>
            <person name="Yoshinaga Y."/>
            <person name="Ng V."/>
            <person name="Daum C."/>
            <person name="Grigoriev I.V."/>
            <person name="Slininger P.J."/>
            <person name="Dien B.S."/>
            <person name="Jin Y.-S."/>
            <person name="Rao C.V."/>
        </authorList>
    </citation>
    <scope>NUCLEOTIDE SEQUENCE</scope>
    <source>
        <strain evidence="8">NRRL Y-64009</strain>
    </source>
</reference>
<dbReference type="GO" id="GO:0180047">
    <property type="term" value="P:dolichol phosphate mannose biosynthetic process"/>
    <property type="evidence" value="ECO:0007669"/>
    <property type="project" value="InterPro"/>
</dbReference>
<dbReference type="GeneID" id="80883477"/>
<comment type="pathway">
    <text evidence="7">Protein modification; protein glycosylation.</text>
</comment>
<dbReference type="PANTHER" id="PTHR15039:SF11">
    <property type="entry name" value="DOLICHOL PHOSPHATE-MANNOSE BIOSYNTHESIS REGULATORY PROTEIN"/>
    <property type="match status" value="1"/>
</dbReference>
<evidence type="ECO:0000256" key="3">
    <source>
        <dbReference type="ARBA" id="ARBA00022692"/>
    </source>
</evidence>
<comment type="caution">
    <text evidence="8">The sequence shown here is derived from an EMBL/GenBank/DDBJ whole genome shotgun (WGS) entry which is preliminary data.</text>
</comment>
<evidence type="ECO:0000256" key="4">
    <source>
        <dbReference type="ARBA" id="ARBA00022824"/>
    </source>
</evidence>
<dbReference type="RefSeq" id="XP_056041692.1">
    <property type="nucleotide sequence ID" value="XM_056188311.1"/>
</dbReference>
<comment type="function">
    <text evidence="7">Regulatory subunit of the dolichol-phosphate mannose (DPM) synthase complex; essential for the ER localization.</text>
</comment>
<dbReference type="Proteomes" id="UP001217417">
    <property type="component" value="Unassembled WGS sequence"/>
</dbReference>
<dbReference type="InterPro" id="IPR009914">
    <property type="entry name" value="DPM2"/>
</dbReference>
<proteinExistence type="inferred from homology"/>
<keyword evidence="9" id="KW-1185">Reference proteome</keyword>
<keyword evidence="5 7" id="KW-1133">Transmembrane helix</keyword>
<evidence type="ECO:0000256" key="1">
    <source>
        <dbReference type="ARBA" id="ARBA00004477"/>
    </source>
</evidence>
<protein>
    <recommendedName>
        <fullName evidence="7">Dolichol phosphate-mannose biosynthesis regulatory protein</fullName>
    </recommendedName>
</protein>